<dbReference type="InterPro" id="IPR027417">
    <property type="entry name" value="P-loop_NTPase"/>
</dbReference>
<dbReference type="GO" id="GO:0016787">
    <property type="term" value="F:hydrolase activity"/>
    <property type="evidence" value="ECO:0007669"/>
    <property type="project" value="UniProtKB-KW"/>
</dbReference>
<feature type="chain" id="PRO_5039925236" evidence="1">
    <location>
        <begin position="21"/>
        <end position="49"/>
    </location>
</feature>
<sequence>MHLVLLQFVSIVGMVGIGKTALTRLLCNEKPNLDCSRRVFKVYDEFDAT</sequence>
<proteinExistence type="predicted"/>
<organism evidence="2 3">
    <name type="scientific">Helianthus annuus</name>
    <name type="common">Common sunflower</name>
    <dbReference type="NCBI Taxonomy" id="4232"/>
    <lineage>
        <taxon>Eukaryota</taxon>
        <taxon>Viridiplantae</taxon>
        <taxon>Streptophyta</taxon>
        <taxon>Embryophyta</taxon>
        <taxon>Tracheophyta</taxon>
        <taxon>Spermatophyta</taxon>
        <taxon>Magnoliopsida</taxon>
        <taxon>eudicotyledons</taxon>
        <taxon>Gunneridae</taxon>
        <taxon>Pentapetalae</taxon>
        <taxon>asterids</taxon>
        <taxon>campanulids</taxon>
        <taxon>Asterales</taxon>
        <taxon>Asteraceae</taxon>
        <taxon>Asteroideae</taxon>
        <taxon>Heliantheae alliance</taxon>
        <taxon>Heliantheae</taxon>
        <taxon>Helianthus</taxon>
    </lineage>
</organism>
<keyword evidence="3" id="KW-1185">Reference proteome</keyword>
<gene>
    <name evidence="2" type="ORF">HanXRQr2_Chr13g0612171</name>
</gene>
<comment type="caution">
    <text evidence="2">The sequence shown here is derived from an EMBL/GenBank/DDBJ whole genome shotgun (WGS) entry which is preliminary data.</text>
</comment>
<evidence type="ECO:0000256" key="1">
    <source>
        <dbReference type="SAM" id="SignalP"/>
    </source>
</evidence>
<dbReference type="Proteomes" id="UP000215914">
    <property type="component" value="Unassembled WGS sequence"/>
</dbReference>
<name>A0A9K3EM22_HELAN</name>
<keyword evidence="2" id="KW-0378">Hydrolase</keyword>
<evidence type="ECO:0000313" key="2">
    <source>
        <dbReference type="EMBL" id="KAF5775448.1"/>
    </source>
</evidence>
<dbReference type="Gene3D" id="3.40.50.300">
    <property type="entry name" value="P-loop containing nucleotide triphosphate hydrolases"/>
    <property type="match status" value="1"/>
</dbReference>
<evidence type="ECO:0000313" key="3">
    <source>
        <dbReference type="Proteomes" id="UP000215914"/>
    </source>
</evidence>
<dbReference type="EMBL" id="MNCJ02000328">
    <property type="protein sequence ID" value="KAF5775448.1"/>
    <property type="molecule type" value="Genomic_DNA"/>
</dbReference>
<reference evidence="2" key="2">
    <citation type="submission" date="2020-06" db="EMBL/GenBank/DDBJ databases">
        <title>Helianthus annuus Genome sequencing and assembly Release 2.</title>
        <authorList>
            <person name="Gouzy J."/>
            <person name="Langlade N."/>
            <person name="Munos S."/>
        </authorList>
    </citation>
    <scope>NUCLEOTIDE SEQUENCE</scope>
    <source>
        <tissue evidence="2">Leaves</tissue>
    </source>
</reference>
<dbReference type="SUPFAM" id="SSF52540">
    <property type="entry name" value="P-loop containing nucleoside triphosphate hydrolases"/>
    <property type="match status" value="1"/>
</dbReference>
<keyword evidence="1" id="KW-0732">Signal</keyword>
<feature type="signal peptide" evidence="1">
    <location>
        <begin position="1"/>
        <end position="20"/>
    </location>
</feature>
<reference evidence="2" key="1">
    <citation type="journal article" date="2017" name="Nature">
        <title>The sunflower genome provides insights into oil metabolism, flowering and Asterid evolution.</title>
        <authorList>
            <person name="Badouin H."/>
            <person name="Gouzy J."/>
            <person name="Grassa C.J."/>
            <person name="Murat F."/>
            <person name="Staton S.E."/>
            <person name="Cottret L."/>
            <person name="Lelandais-Briere C."/>
            <person name="Owens G.L."/>
            <person name="Carrere S."/>
            <person name="Mayjonade B."/>
            <person name="Legrand L."/>
            <person name="Gill N."/>
            <person name="Kane N.C."/>
            <person name="Bowers J.E."/>
            <person name="Hubner S."/>
            <person name="Bellec A."/>
            <person name="Berard A."/>
            <person name="Berges H."/>
            <person name="Blanchet N."/>
            <person name="Boniface M.C."/>
            <person name="Brunel D."/>
            <person name="Catrice O."/>
            <person name="Chaidir N."/>
            <person name="Claudel C."/>
            <person name="Donnadieu C."/>
            <person name="Faraut T."/>
            <person name="Fievet G."/>
            <person name="Helmstetter N."/>
            <person name="King M."/>
            <person name="Knapp S.J."/>
            <person name="Lai Z."/>
            <person name="Le Paslier M.C."/>
            <person name="Lippi Y."/>
            <person name="Lorenzon L."/>
            <person name="Mandel J.R."/>
            <person name="Marage G."/>
            <person name="Marchand G."/>
            <person name="Marquand E."/>
            <person name="Bret-Mestries E."/>
            <person name="Morien E."/>
            <person name="Nambeesan S."/>
            <person name="Nguyen T."/>
            <person name="Pegot-Espagnet P."/>
            <person name="Pouilly N."/>
            <person name="Raftis F."/>
            <person name="Sallet E."/>
            <person name="Schiex T."/>
            <person name="Thomas J."/>
            <person name="Vandecasteele C."/>
            <person name="Vares D."/>
            <person name="Vear F."/>
            <person name="Vautrin S."/>
            <person name="Crespi M."/>
            <person name="Mangin B."/>
            <person name="Burke J.M."/>
            <person name="Salse J."/>
            <person name="Munos S."/>
            <person name="Vincourt P."/>
            <person name="Rieseberg L.H."/>
            <person name="Langlade N.B."/>
        </authorList>
    </citation>
    <scope>NUCLEOTIDE SEQUENCE</scope>
    <source>
        <tissue evidence="2">Leaves</tissue>
    </source>
</reference>
<protein>
    <submittedName>
        <fullName evidence="2">P-loop containing nucleoside triphosphate hydrolase</fullName>
    </submittedName>
</protein>
<dbReference type="Gramene" id="mRNA:HanXRQr2_Chr13g0612171">
    <property type="protein sequence ID" value="CDS:HanXRQr2_Chr13g0612171.1"/>
    <property type="gene ID" value="HanXRQr2_Chr13g0612171"/>
</dbReference>
<dbReference type="AlphaFoldDB" id="A0A9K3EM22"/>
<accession>A0A9K3EM22</accession>